<protein>
    <recommendedName>
        <fullName evidence="2">Terminase large subunit gp17-like C-terminal domain-containing protein</fullName>
    </recommendedName>
</protein>
<accession>A0ABP0VK20</accession>
<organism evidence="3 4">
    <name type="scientific">Sphagnum jensenii</name>
    <dbReference type="NCBI Taxonomy" id="128206"/>
    <lineage>
        <taxon>Eukaryota</taxon>
        <taxon>Viridiplantae</taxon>
        <taxon>Streptophyta</taxon>
        <taxon>Embryophyta</taxon>
        <taxon>Bryophyta</taxon>
        <taxon>Sphagnophytina</taxon>
        <taxon>Sphagnopsida</taxon>
        <taxon>Sphagnales</taxon>
        <taxon>Sphagnaceae</taxon>
        <taxon>Sphagnum</taxon>
    </lineage>
</organism>
<gene>
    <name evidence="3" type="ORF">CSSPJE1EN1_LOCUS29566</name>
</gene>
<evidence type="ECO:0000313" key="4">
    <source>
        <dbReference type="Proteomes" id="UP001497444"/>
    </source>
</evidence>
<name>A0ABP0VK20_9BRYO</name>
<sequence length="501" mass="57343">METLFMENLIPFDSKILNKTHLSPNLMEEALEDIFRQFSFYNPSPKQEAFHKAGLEARERLFLGGNRTGKTYAVCMELAMHLTGIYPKDWKGYRFSRPISAISASISLKDTRDILQKKLFVGDIDGQTPPILHESFIVEKTHTNIAGAWDTVLIQHISGRVSELKFKAFQQGESSFQGVRADFVHLDELPNFKVYQEALVRTTSFDSEKTFLVASMWPEKGKDDMVSHFIDHGEEGKVKDGRFYIRISWDENPHMPEEEKQHLRSSLPDWQMDAREHGIPVFGQGKVFVQKEAEFLVEPFFERPKHWAYVYGLDPSATSGGTWGAVLLGYDRDNDIVYVMADYKLSNATPTEHANNLKKIMPSWCTGVIDPAGAGENPHTKEKTIDFLQTKSGLRLTKAIKVNGAKEAAVDEIYERIRAGTFKICWHKNVGCNHLINEWRQYARDDKGLIIKQNDHCIDALFYALAGISSARSEEQRVRELHGYREMMHRPTISGGEWMRF</sequence>
<dbReference type="Pfam" id="PF17289">
    <property type="entry name" value="Terminase_6C"/>
    <property type="match status" value="1"/>
</dbReference>
<comment type="caution">
    <text evidence="3">The sequence shown here is derived from an EMBL/GenBank/DDBJ whole genome shotgun (WGS) entry which is preliminary data.</text>
</comment>
<keyword evidence="1" id="KW-1188">Viral release from host cell</keyword>
<evidence type="ECO:0000313" key="3">
    <source>
        <dbReference type="EMBL" id="CAK9254188.1"/>
    </source>
</evidence>
<reference evidence="3" key="1">
    <citation type="submission" date="2024-02" db="EMBL/GenBank/DDBJ databases">
        <authorList>
            <consortium name="ELIXIR-Norway"/>
            <consortium name="Elixir Norway"/>
        </authorList>
    </citation>
    <scope>NUCLEOTIDE SEQUENCE</scope>
</reference>
<dbReference type="InterPro" id="IPR035421">
    <property type="entry name" value="Terminase_6C"/>
</dbReference>
<dbReference type="EMBL" id="CAXAQS010000994">
    <property type="protein sequence ID" value="CAK9254188.1"/>
    <property type="molecule type" value="Genomic_DNA"/>
</dbReference>
<feature type="domain" description="Terminase large subunit gp17-like C-terminal" evidence="2">
    <location>
        <begin position="312"/>
        <end position="465"/>
    </location>
</feature>
<keyword evidence="4" id="KW-1185">Reference proteome</keyword>
<evidence type="ECO:0000259" key="2">
    <source>
        <dbReference type="Pfam" id="PF17289"/>
    </source>
</evidence>
<dbReference type="InterPro" id="IPR027417">
    <property type="entry name" value="P-loop_NTPase"/>
</dbReference>
<dbReference type="Gene3D" id="3.30.420.280">
    <property type="match status" value="1"/>
</dbReference>
<dbReference type="Proteomes" id="UP001497444">
    <property type="component" value="Unassembled WGS sequence"/>
</dbReference>
<dbReference type="Pfam" id="PF03237">
    <property type="entry name" value="Terminase_6N"/>
    <property type="match status" value="1"/>
</dbReference>
<evidence type="ECO:0000256" key="1">
    <source>
        <dbReference type="ARBA" id="ARBA00022612"/>
    </source>
</evidence>
<dbReference type="Gene3D" id="3.40.50.300">
    <property type="entry name" value="P-loop containing nucleotide triphosphate hydrolases"/>
    <property type="match status" value="1"/>
</dbReference>
<proteinExistence type="predicted"/>